<keyword evidence="5 12" id="KW-0812">Transmembrane</keyword>
<dbReference type="Ensembl" id="ENSCPOT00000012690.3">
    <property type="protein sequence ID" value="ENSCPOP00000019369.2"/>
    <property type="gene ID" value="ENSCPOG00000012570.4"/>
</dbReference>
<dbReference type="InterPro" id="IPR017452">
    <property type="entry name" value="GPCR_Rhodpsn_7TM"/>
</dbReference>
<name>H0W8R2_CAVPO</name>
<dbReference type="InParanoid" id="H0W8R2"/>
<feature type="transmembrane region" description="Helical" evidence="13">
    <location>
        <begin position="113"/>
        <end position="135"/>
    </location>
</feature>
<dbReference type="InterPro" id="IPR000725">
    <property type="entry name" value="Olfact_rcpt"/>
</dbReference>
<dbReference type="GeneTree" id="ENSGT01050000244828"/>
<feature type="transmembrane region" description="Helical" evidence="13">
    <location>
        <begin position="45"/>
        <end position="64"/>
    </location>
</feature>
<feature type="transmembrane region" description="Helical" evidence="13">
    <location>
        <begin position="219"/>
        <end position="241"/>
    </location>
</feature>
<dbReference type="SUPFAM" id="SSF81321">
    <property type="entry name" value="Family A G protein-coupled receptor-like"/>
    <property type="match status" value="1"/>
</dbReference>
<feature type="transmembrane region" description="Helical" evidence="13">
    <location>
        <begin position="156"/>
        <end position="176"/>
    </location>
</feature>
<dbReference type="FunFam" id="1.20.1070.10:FF:000037">
    <property type="entry name" value="Olfactory receptor"/>
    <property type="match status" value="1"/>
</dbReference>
<dbReference type="AlphaFoldDB" id="H0W8R2"/>
<evidence type="ECO:0000256" key="9">
    <source>
        <dbReference type="ARBA" id="ARBA00023136"/>
    </source>
</evidence>
<dbReference type="OMA" id="CMRSKDI"/>
<feature type="transmembrane region" description="Helical" evidence="13">
    <location>
        <begin position="253"/>
        <end position="275"/>
    </location>
</feature>
<evidence type="ECO:0000256" key="6">
    <source>
        <dbReference type="ARBA" id="ARBA00022725"/>
    </source>
</evidence>
<dbReference type="InterPro" id="IPR000276">
    <property type="entry name" value="GPCR_Rhodpsn"/>
</dbReference>
<organism evidence="15 16">
    <name type="scientific">Cavia porcellus</name>
    <name type="common">Guinea pig</name>
    <dbReference type="NCBI Taxonomy" id="10141"/>
    <lineage>
        <taxon>Eukaryota</taxon>
        <taxon>Metazoa</taxon>
        <taxon>Chordata</taxon>
        <taxon>Craniata</taxon>
        <taxon>Vertebrata</taxon>
        <taxon>Euteleostomi</taxon>
        <taxon>Mammalia</taxon>
        <taxon>Eutheria</taxon>
        <taxon>Euarchontoglires</taxon>
        <taxon>Glires</taxon>
        <taxon>Rodentia</taxon>
        <taxon>Hystricomorpha</taxon>
        <taxon>Caviidae</taxon>
        <taxon>Cavia</taxon>
    </lineage>
</organism>
<evidence type="ECO:0000256" key="10">
    <source>
        <dbReference type="ARBA" id="ARBA00023170"/>
    </source>
</evidence>
<keyword evidence="11 12" id="KW-0807">Transducer</keyword>
<dbReference type="Pfam" id="PF13853">
    <property type="entry name" value="7tm_4"/>
    <property type="match status" value="1"/>
</dbReference>
<reference evidence="15" key="2">
    <citation type="submission" date="2025-08" db="UniProtKB">
        <authorList>
            <consortium name="Ensembl"/>
        </authorList>
    </citation>
    <scope>IDENTIFICATION</scope>
    <source>
        <strain evidence="15">2N</strain>
    </source>
</reference>
<reference evidence="15" key="3">
    <citation type="submission" date="2025-09" db="UniProtKB">
        <authorList>
            <consortium name="Ensembl"/>
        </authorList>
    </citation>
    <scope>IDENTIFICATION</scope>
    <source>
        <strain evidence="15">2N</strain>
    </source>
</reference>
<dbReference type="EMBL" id="AAKN02002657">
    <property type="status" value="NOT_ANNOTATED_CDS"/>
    <property type="molecule type" value="Genomic_DNA"/>
</dbReference>
<feature type="domain" description="G-protein coupled receptors family 1 profile" evidence="14">
    <location>
        <begin position="56"/>
        <end position="305"/>
    </location>
</feature>
<dbReference type="GO" id="GO:0004984">
    <property type="term" value="F:olfactory receptor activity"/>
    <property type="evidence" value="ECO:0007669"/>
    <property type="project" value="InterPro"/>
</dbReference>
<evidence type="ECO:0000256" key="5">
    <source>
        <dbReference type="ARBA" id="ARBA00022692"/>
    </source>
</evidence>
<reference evidence="16" key="1">
    <citation type="journal article" date="2011" name="Nature">
        <title>A high-resolution map of human evolutionary constraint using 29 mammals.</title>
        <authorList>
            <person name="Lindblad-Toh K."/>
            <person name="Garber M."/>
            <person name="Zuk O."/>
            <person name="Lin M.F."/>
            <person name="Parker B.J."/>
            <person name="Washietl S."/>
            <person name="Kheradpour P."/>
            <person name="Ernst J."/>
            <person name="Jordan G."/>
            <person name="Mauceli E."/>
            <person name="Ward L.D."/>
            <person name="Lowe C.B."/>
            <person name="Holloway A.K."/>
            <person name="Clamp M."/>
            <person name="Gnerre S."/>
            <person name="Alfoldi J."/>
            <person name="Beal K."/>
            <person name="Chang J."/>
            <person name="Clawson H."/>
            <person name="Cuff J."/>
            <person name="Di Palma F."/>
            <person name="Fitzgerald S."/>
            <person name="Flicek P."/>
            <person name="Guttman M."/>
            <person name="Hubisz M.J."/>
            <person name="Jaffe D.B."/>
            <person name="Jungreis I."/>
            <person name="Kent W.J."/>
            <person name="Kostka D."/>
            <person name="Lara M."/>
            <person name="Martins A.L."/>
            <person name="Massingham T."/>
            <person name="Moltke I."/>
            <person name="Raney B.J."/>
            <person name="Rasmussen M.D."/>
            <person name="Robinson J."/>
            <person name="Stark A."/>
            <person name="Vilella A.J."/>
            <person name="Wen J."/>
            <person name="Xie X."/>
            <person name="Zody M.C."/>
            <person name="Baldwin J."/>
            <person name="Bloom T."/>
            <person name="Chin C.W."/>
            <person name="Heiman D."/>
            <person name="Nicol R."/>
            <person name="Nusbaum C."/>
            <person name="Young S."/>
            <person name="Wilkinson J."/>
            <person name="Worley K.C."/>
            <person name="Kovar C.L."/>
            <person name="Muzny D.M."/>
            <person name="Gibbs R.A."/>
            <person name="Cree A."/>
            <person name="Dihn H.H."/>
            <person name="Fowler G."/>
            <person name="Jhangiani S."/>
            <person name="Joshi V."/>
            <person name="Lee S."/>
            <person name="Lewis L.R."/>
            <person name="Nazareth L.V."/>
            <person name="Okwuonu G."/>
            <person name="Santibanez J."/>
            <person name="Warren W.C."/>
            <person name="Mardis E.R."/>
            <person name="Weinstock G.M."/>
            <person name="Wilson R.K."/>
            <person name="Delehaunty K."/>
            <person name="Dooling D."/>
            <person name="Fronik C."/>
            <person name="Fulton L."/>
            <person name="Fulton B."/>
            <person name="Graves T."/>
            <person name="Minx P."/>
            <person name="Sodergren E."/>
            <person name="Birney E."/>
            <person name="Margulies E.H."/>
            <person name="Herrero J."/>
            <person name="Green E.D."/>
            <person name="Haussler D."/>
            <person name="Siepel A."/>
            <person name="Goldman N."/>
            <person name="Pollard K.S."/>
            <person name="Pedersen J.S."/>
            <person name="Lander E.S."/>
            <person name="Kellis M."/>
        </authorList>
    </citation>
    <scope>NUCLEOTIDE SEQUENCE [LARGE SCALE GENOMIC DNA]</scope>
    <source>
        <strain evidence="16">2N</strain>
    </source>
</reference>
<keyword evidence="10 12" id="KW-0675">Receptor</keyword>
<dbReference type="Proteomes" id="UP000005447">
    <property type="component" value="Unassembled WGS sequence"/>
</dbReference>
<dbReference type="PROSITE" id="PS00237">
    <property type="entry name" value="G_PROTEIN_RECEP_F1_1"/>
    <property type="match status" value="1"/>
</dbReference>
<protein>
    <recommendedName>
        <fullName evidence="13">Olfactory receptor</fullName>
    </recommendedName>
</protein>
<comment type="similarity">
    <text evidence="12">Belongs to the G-protein coupled receptor 1 family.</text>
</comment>
<evidence type="ECO:0000256" key="12">
    <source>
        <dbReference type="RuleBase" id="RU000688"/>
    </source>
</evidence>
<comment type="function">
    <text evidence="1">Odorant receptor.</text>
</comment>
<comment type="subcellular location">
    <subcellularLocation>
        <location evidence="2 13">Cell membrane</location>
        <topology evidence="2 13">Multi-pass membrane protein</topology>
    </subcellularLocation>
</comment>
<gene>
    <name evidence="15" type="primary">LOC100717517</name>
</gene>
<evidence type="ECO:0000259" key="14">
    <source>
        <dbReference type="PROSITE" id="PS50262"/>
    </source>
</evidence>
<evidence type="ECO:0000256" key="3">
    <source>
        <dbReference type="ARBA" id="ARBA00022475"/>
    </source>
</evidence>
<dbReference type="GO" id="GO:0004930">
    <property type="term" value="F:G protein-coupled receptor activity"/>
    <property type="evidence" value="ECO:0007669"/>
    <property type="project" value="UniProtKB-KW"/>
</dbReference>
<dbReference type="CDD" id="cd15227">
    <property type="entry name" value="7tmA_OR14-like"/>
    <property type="match status" value="1"/>
</dbReference>
<evidence type="ECO:0000256" key="7">
    <source>
        <dbReference type="ARBA" id="ARBA00022989"/>
    </source>
</evidence>
<keyword evidence="4 13" id="KW-0716">Sensory transduction</keyword>
<dbReference type="GO" id="GO:0005886">
    <property type="term" value="C:plasma membrane"/>
    <property type="evidence" value="ECO:0007669"/>
    <property type="project" value="UniProtKB-SubCell"/>
</dbReference>
<dbReference type="STRING" id="10141.ENSCPOP00000019369"/>
<proteinExistence type="inferred from homology"/>
<dbReference type="eggNOG" id="ENOG502SHXQ">
    <property type="taxonomic scope" value="Eukaryota"/>
</dbReference>
<evidence type="ECO:0000256" key="2">
    <source>
        <dbReference type="ARBA" id="ARBA00004651"/>
    </source>
</evidence>
<sequence length="315" mass="34906">MFIIHHFAFRLILQLYNMRNQTLLRIFLLLRLTDSRALLGLQATLFSLVYLVTMLENLTILLLTVLDHRLHTPMYFFLRHLSCLDLCLISTTVPKTIVNSVTFSDSISFLGCVSQLFLVVLMAGSEMGILTAMSYDRYVAICHPLNYEAVMSKGCCVQLVAVSWLSGVVFGILYSAGTSSLEFCGSNQIHQFFCDVPSLLELSCSEEHAVINVSVVLGVFYAFSCLVCMVVSYVFIFSAVLKISSRHSQSKAFSTCLPHLGIVGTFFLSGAVAYQEPASEASPTGDLLCSVLYSVVPPVLNPIIYCLTDRDIRQP</sequence>
<dbReference type="PROSITE" id="PS50262">
    <property type="entry name" value="G_PROTEIN_RECEP_F1_2"/>
    <property type="match status" value="1"/>
</dbReference>
<accession>H0W8R2</accession>
<keyword evidence="8 12" id="KW-0297">G-protein coupled receptor</keyword>
<evidence type="ECO:0000256" key="8">
    <source>
        <dbReference type="ARBA" id="ARBA00023040"/>
    </source>
</evidence>
<keyword evidence="9 13" id="KW-0472">Membrane</keyword>
<dbReference type="HOGENOM" id="CLU_012526_1_2_1"/>
<dbReference type="Gene3D" id="1.20.1070.10">
    <property type="entry name" value="Rhodopsin 7-helix transmembrane proteins"/>
    <property type="match status" value="1"/>
</dbReference>
<evidence type="ECO:0000256" key="1">
    <source>
        <dbReference type="ARBA" id="ARBA00002936"/>
    </source>
</evidence>
<feature type="transmembrane region" description="Helical" evidence="13">
    <location>
        <begin position="287"/>
        <end position="307"/>
    </location>
</feature>
<keyword evidence="3 13" id="KW-1003">Cell membrane</keyword>
<evidence type="ECO:0000313" key="15">
    <source>
        <dbReference type="Ensembl" id="ENSCPOP00000019369.2"/>
    </source>
</evidence>
<dbReference type="VEuPathDB" id="HostDB:ENSCPOG00000012570"/>
<dbReference type="PANTHER" id="PTHR26452">
    <property type="entry name" value="OLFACTORY RECEPTOR"/>
    <property type="match status" value="1"/>
</dbReference>
<dbReference type="PRINTS" id="PR00237">
    <property type="entry name" value="GPCRRHODOPSN"/>
</dbReference>
<keyword evidence="6 13" id="KW-0552">Olfaction</keyword>
<evidence type="ECO:0000256" key="13">
    <source>
        <dbReference type="RuleBase" id="RU363047"/>
    </source>
</evidence>
<dbReference type="InterPro" id="IPR050516">
    <property type="entry name" value="Olfactory_GPCR"/>
</dbReference>
<dbReference type="PRINTS" id="PR00245">
    <property type="entry name" value="OLFACTORYR"/>
</dbReference>
<keyword evidence="16" id="KW-1185">Reference proteome</keyword>
<evidence type="ECO:0000313" key="16">
    <source>
        <dbReference type="Proteomes" id="UP000005447"/>
    </source>
</evidence>
<keyword evidence="7 13" id="KW-1133">Transmembrane helix</keyword>
<evidence type="ECO:0000256" key="4">
    <source>
        <dbReference type="ARBA" id="ARBA00022606"/>
    </source>
</evidence>
<evidence type="ECO:0000256" key="11">
    <source>
        <dbReference type="ARBA" id="ARBA00023224"/>
    </source>
</evidence>